<protein>
    <submittedName>
        <fullName evidence="6">Amino acid ABC transporter substrate-binding protein, PAAT family</fullName>
    </submittedName>
</protein>
<dbReference type="InterPro" id="IPR051455">
    <property type="entry name" value="Bact_solute-bind_prot3"/>
</dbReference>
<keyword evidence="7" id="KW-1185">Reference proteome</keyword>
<evidence type="ECO:0000256" key="3">
    <source>
        <dbReference type="ARBA" id="ARBA00022729"/>
    </source>
</evidence>
<accession>A0ABY1NAR8</accession>
<sequence>MKRFLMPLLAGVLLAGASQAQTIDRIKETGVLKFGYRLDAAPLSFQTEDGSPAGYSPMVCAELAQGILTAIQIPNLDVEFVPVGMQDQFEKVAAGEIDLLCGASSITLGRREIVDFSIPTFADGTTVMLPVGGSESFADLAGKKLGVRRESTTEKALNTTLASTATFAEVVRFNDHSAAMTAMENGEIDAYFGDQSILATLWLNSPKRDAIKVSNNLLTVEKHGLAMARGDTDFRLLIDRLLSAMYAVGAMQGIFQQTLPGVQPGDIHIAIFTMAPIVE</sequence>
<dbReference type="PANTHER" id="PTHR30085">
    <property type="entry name" value="AMINO ACID ABC TRANSPORTER PERMEASE"/>
    <property type="match status" value="1"/>
</dbReference>
<evidence type="ECO:0000259" key="5">
    <source>
        <dbReference type="SMART" id="SM00062"/>
    </source>
</evidence>
<dbReference type="Pfam" id="PF00497">
    <property type="entry name" value="SBP_bac_3"/>
    <property type="match status" value="1"/>
</dbReference>
<keyword evidence="3 4" id="KW-0732">Signal</keyword>
<dbReference type="CDD" id="cd13688">
    <property type="entry name" value="PBP2_GltI_DEBP"/>
    <property type="match status" value="1"/>
</dbReference>
<feature type="domain" description="Solute-binding protein family 3/N-terminal" evidence="5">
    <location>
        <begin position="31"/>
        <end position="262"/>
    </location>
</feature>
<comment type="similarity">
    <text evidence="1">Belongs to the bacterial solute-binding protein 3 family.</text>
</comment>
<evidence type="ECO:0000256" key="2">
    <source>
        <dbReference type="ARBA" id="ARBA00022448"/>
    </source>
</evidence>
<evidence type="ECO:0000256" key="1">
    <source>
        <dbReference type="ARBA" id="ARBA00010333"/>
    </source>
</evidence>
<reference evidence="6 7" key="1">
    <citation type="submission" date="2017-05" db="EMBL/GenBank/DDBJ databases">
        <authorList>
            <person name="Varghese N."/>
            <person name="Submissions S."/>
        </authorList>
    </citation>
    <scope>NUCLEOTIDE SEQUENCE [LARGE SCALE GENOMIC DNA]</scope>
    <source>
        <strain evidence="6 7">DSM 29734</strain>
    </source>
</reference>
<dbReference type="Gene3D" id="3.40.190.10">
    <property type="entry name" value="Periplasmic binding protein-like II"/>
    <property type="match status" value="2"/>
</dbReference>
<gene>
    <name evidence="6" type="ORF">SAMN06265373_101512</name>
</gene>
<dbReference type="EMBL" id="FXTY01000001">
    <property type="protein sequence ID" value="SMP04996.1"/>
    <property type="molecule type" value="Genomic_DNA"/>
</dbReference>
<feature type="signal peptide" evidence="4">
    <location>
        <begin position="1"/>
        <end position="20"/>
    </location>
</feature>
<organism evidence="6 7">
    <name type="scientific">Shimia sagamensis</name>
    <dbReference type="NCBI Taxonomy" id="1566352"/>
    <lineage>
        <taxon>Bacteria</taxon>
        <taxon>Pseudomonadati</taxon>
        <taxon>Pseudomonadota</taxon>
        <taxon>Alphaproteobacteria</taxon>
        <taxon>Rhodobacterales</taxon>
        <taxon>Roseobacteraceae</taxon>
    </lineage>
</organism>
<name>A0ABY1NAR8_9RHOB</name>
<feature type="chain" id="PRO_5045109540" evidence="4">
    <location>
        <begin position="21"/>
        <end position="279"/>
    </location>
</feature>
<evidence type="ECO:0000256" key="4">
    <source>
        <dbReference type="SAM" id="SignalP"/>
    </source>
</evidence>
<dbReference type="Proteomes" id="UP001157961">
    <property type="component" value="Unassembled WGS sequence"/>
</dbReference>
<evidence type="ECO:0000313" key="7">
    <source>
        <dbReference type="Proteomes" id="UP001157961"/>
    </source>
</evidence>
<comment type="caution">
    <text evidence="6">The sequence shown here is derived from an EMBL/GenBank/DDBJ whole genome shotgun (WGS) entry which is preliminary data.</text>
</comment>
<evidence type="ECO:0000313" key="6">
    <source>
        <dbReference type="EMBL" id="SMP04996.1"/>
    </source>
</evidence>
<dbReference type="InterPro" id="IPR001638">
    <property type="entry name" value="Solute-binding_3/MltF_N"/>
</dbReference>
<dbReference type="PANTHER" id="PTHR30085:SF6">
    <property type="entry name" value="ABC TRANSPORTER GLUTAMINE-BINDING PROTEIN GLNH"/>
    <property type="match status" value="1"/>
</dbReference>
<dbReference type="SUPFAM" id="SSF53850">
    <property type="entry name" value="Periplasmic binding protein-like II"/>
    <property type="match status" value="1"/>
</dbReference>
<dbReference type="RefSeq" id="WP_283424366.1">
    <property type="nucleotide sequence ID" value="NZ_FXTY01000001.1"/>
</dbReference>
<dbReference type="SMART" id="SM00062">
    <property type="entry name" value="PBPb"/>
    <property type="match status" value="1"/>
</dbReference>
<keyword evidence="2" id="KW-0813">Transport</keyword>
<proteinExistence type="inferred from homology"/>